<keyword evidence="2" id="KW-1185">Reference proteome</keyword>
<dbReference type="InterPro" id="IPR024232">
    <property type="entry name" value="SpoIIIAH"/>
</dbReference>
<dbReference type="EMBL" id="JACRTK010000002">
    <property type="protein sequence ID" value="MBC8590573.1"/>
    <property type="molecule type" value="Genomic_DNA"/>
</dbReference>
<dbReference type="Gene3D" id="1.10.287.4300">
    <property type="entry name" value="Stage III sporulation protein AH-like"/>
    <property type="match status" value="1"/>
</dbReference>
<accession>A0A926EY94</accession>
<evidence type="ECO:0000313" key="2">
    <source>
        <dbReference type="Proteomes" id="UP000601522"/>
    </source>
</evidence>
<name>A0A926EY94_9FIRM</name>
<proteinExistence type="predicted"/>
<dbReference type="RefSeq" id="WP_249323411.1">
    <property type="nucleotide sequence ID" value="NZ_JACRTK010000002.1"/>
</dbReference>
<sequence>MFKIKRPAIIGLLLVLLVFTGYLNYELTQQALRKTSKDYQKHENMEKAKHSEDIKSVSKDKDIKIMDSKKTKNIDAEEVISTGNDDLEKEIDKSVSATSKNYFVEYRLSRDKLRAGLVDRLDGIVNNENTNDKMRTEAQEEIIKIGKISEKELQIEGLVKSKGYDEALVLLTEEDIKIIVSKDELTEQDMVKILDIAQSETGYDVSNIKIIKK</sequence>
<gene>
    <name evidence="1" type="ORF">H8689_05440</name>
</gene>
<dbReference type="InterPro" id="IPR038503">
    <property type="entry name" value="SpoIIIAH_sf"/>
</dbReference>
<protein>
    <submittedName>
        <fullName evidence="1">SpoIIIAH-like family protein</fullName>
    </submittedName>
</protein>
<evidence type="ECO:0000313" key="1">
    <source>
        <dbReference type="EMBL" id="MBC8590573.1"/>
    </source>
</evidence>
<organism evidence="1 2">
    <name type="scientific">Wansuia hejianensis</name>
    <dbReference type="NCBI Taxonomy" id="2763667"/>
    <lineage>
        <taxon>Bacteria</taxon>
        <taxon>Bacillati</taxon>
        <taxon>Bacillota</taxon>
        <taxon>Clostridia</taxon>
        <taxon>Lachnospirales</taxon>
        <taxon>Lachnospiraceae</taxon>
        <taxon>Wansuia</taxon>
    </lineage>
</organism>
<dbReference type="Proteomes" id="UP000601522">
    <property type="component" value="Unassembled WGS sequence"/>
</dbReference>
<dbReference type="Pfam" id="PF12685">
    <property type="entry name" value="SpoIIIAH"/>
    <property type="match status" value="1"/>
</dbReference>
<comment type="caution">
    <text evidence="1">The sequence shown here is derived from an EMBL/GenBank/DDBJ whole genome shotgun (WGS) entry which is preliminary data.</text>
</comment>
<reference evidence="1 2" key="1">
    <citation type="submission" date="2020-08" db="EMBL/GenBank/DDBJ databases">
        <title>Genome public.</title>
        <authorList>
            <person name="Liu C."/>
            <person name="Sun Q."/>
        </authorList>
    </citation>
    <scope>NUCLEOTIDE SEQUENCE [LARGE SCALE GENOMIC DNA]</scope>
    <source>
        <strain evidence="1 2">NSJ-26</strain>
    </source>
</reference>
<dbReference type="AlphaFoldDB" id="A0A926EY94"/>